<dbReference type="Proteomes" id="UP000515152">
    <property type="component" value="Chromosome 11"/>
</dbReference>
<dbReference type="RefSeq" id="XP_042564947.1">
    <property type="nucleotide sequence ID" value="XM_042709013.1"/>
</dbReference>
<evidence type="ECO:0000256" key="2">
    <source>
        <dbReference type="ARBA" id="ARBA00022692"/>
    </source>
</evidence>
<evidence type="ECO:0000256" key="3">
    <source>
        <dbReference type="ARBA" id="ARBA00022989"/>
    </source>
</evidence>
<keyword evidence="2 5" id="KW-0812">Transmembrane</keyword>
<dbReference type="AlphaFoldDB" id="A0A8M1KM52"/>
<name>A0A8M1KM52_CLUHA</name>
<dbReference type="RefSeq" id="XP_042564948.1">
    <property type="nucleotide sequence ID" value="XM_042709014.1"/>
</dbReference>
<protein>
    <submittedName>
        <fullName evidence="7 8">Uncharacterized protein si:ch211-269k10.4</fullName>
    </submittedName>
</protein>
<evidence type="ECO:0000256" key="1">
    <source>
        <dbReference type="ARBA" id="ARBA00004141"/>
    </source>
</evidence>
<feature type="transmembrane region" description="Helical" evidence="5">
    <location>
        <begin position="49"/>
        <end position="70"/>
    </location>
</feature>
<dbReference type="GeneID" id="122133248"/>
<keyword evidence="3 5" id="KW-1133">Transmembrane helix</keyword>
<dbReference type="KEGG" id="char:122133248"/>
<accession>A0A8M1KM52</accession>
<dbReference type="Pfam" id="PF04103">
    <property type="entry name" value="CD20"/>
    <property type="match status" value="1"/>
</dbReference>
<dbReference type="InterPro" id="IPR007237">
    <property type="entry name" value="CD20-like"/>
</dbReference>
<proteinExistence type="predicted"/>
<feature type="transmembrane region" description="Helical" evidence="5">
    <location>
        <begin position="76"/>
        <end position="101"/>
    </location>
</feature>
<evidence type="ECO:0000313" key="6">
    <source>
        <dbReference type="Proteomes" id="UP000515152"/>
    </source>
</evidence>
<comment type="subcellular location">
    <subcellularLocation>
        <location evidence="1">Membrane</location>
        <topology evidence="1">Multi-pass membrane protein</topology>
    </subcellularLocation>
</comment>
<gene>
    <name evidence="7 8" type="primary">si:ch211-269k10.4</name>
</gene>
<evidence type="ECO:0000313" key="8">
    <source>
        <dbReference type="RefSeq" id="XP_042564948.1"/>
    </source>
</evidence>
<feature type="transmembrane region" description="Helical" evidence="5">
    <location>
        <begin position="150"/>
        <end position="170"/>
    </location>
</feature>
<dbReference type="OrthoDB" id="8951938at2759"/>
<evidence type="ECO:0000256" key="4">
    <source>
        <dbReference type="ARBA" id="ARBA00023136"/>
    </source>
</evidence>
<organism evidence="6 7">
    <name type="scientific">Clupea harengus</name>
    <name type="common">Atlantic herring</name>
    <dbReference type="NCBI Taxonomy" id="7950"/>
    <lineage>
        <taxon>Eukaryota</taxon>
        <taxon>Metazoa</taxon>
        <taxon>Chordata</taxon>
        <taxon>Craniata</taxon>
        <taxon>Vertebrata</taxon>
        <taxon>Euteleostomi</taxon>
        <taxon>Actinopterygii</taxon>
        <taxon>Neopterygii</taxon>
        <taxon>Teleostei</taxon>
        <taxon>Clupei</taxon>
        <taxon>Clupeiformes</taxon>
        <taxon>Clupeoidei</taxon>
        <taxon>Clupeidae</taxon>
        <taxon>Clupea</taxon>
    </lineage>
</organism>
<dbReference type="GO" id="GO:0016020">
    <property type="term" value="C:membrane"/>
    <property type="evidence" value="ECO:0007669"/>
    <property type="project" value="UniProtKB-SubCell"/>
</dbReference>
<evidence type="ECO:0000256" key="5">
    <source>
        <dbReference type="SAM" id="Phobius"/>
    </source>
</evidence>
<keyword evidence="4 5" id="KW-0472">Membrane</keyword>
<keyword evidence="6" id="KW-1185">Reference proteome</keyword>
<sequence>MAAGKISMAITPHGAEEDEGPRPLVRHYQAQELVPSRRPLLHNLLDKQLSAWASVQAVSGVLSFGLGLVFASTAEFSSFLLIVLRVPFLNGALFFIAGLLSNLLHREPRLLPVCFRANLACVASAAVGVVIMCVDLALVTDKDAHKKTEILVMCVTLVQMILSGLLTIWIHREQKRMKIPA</sequence>
<feature type="transmembrane region" description="Helical" evidence="5">
    <location>
        <begin position="113"/>
        <end position="138"/>
    </location>
</feature>
<reference evidence="7 8" key="1">
    <citation type="submission" date="2025-04" db="UniProtKB">
        <authorList>
            <consortium name="RefSeq"/>
        </authorList>
    </citation>
    <scope>IDENTIFICATION</scope>
</reference>
<evidence type="ECO:0000313" key="7">
    <source>
        <dbReference type="RefSeq" id="XP_042564947.1"/>
    </source>
</evidence>